<dbReference type="AlphaFoldDB" id="A0A1E5JNJ0"/>
<dbReference type="EMBL" id="LSOG01000077">
    <property type="protein sequence ID" value="OEH46097.1"/>
    <property type="molecule type" value="Genomic_DNA"/>
</dbReference>
<sequence length="157" mass="17672">MKKIYAIVSPAYTKVGDGFSDLASYLVSPFHTMTYEQVCGYSLGHEVVFSETFEAAKKILEDGIKGTKLDAKTAIQKAILELEADDKGEITGFSKIYTPDYDKRFEQAEDHFFKAVRIPKWNERAIDPKKDASPDALAELLIQHERSKKTVTEQASM</sequence>
<dbReference type="PATRIC" id="fig|45071.6.peg.1908"/>
<dbReference type="Proteomes" id="UP000095229">
    <property type="component" value="Unassembled WGS sequence"/>
</dbReference>
<evidence type="ECO:0000313" key="2">
    <source>
        <dbReference type="Proteomes" id="UP000095229"/>
    </source>
</evidence>
<gene>
    <name evidence="1" type="ORF">lpari_02924</name>
</gene>
<comment type="caution">
    <text evidence="1">The sequence shown here is derived from an EMBL/GenBank/DDBJ whole genome shotgun (WGS) entry which is preliminary data.</text>
</comment>
<evidence type="ECO:0000313" key="1">
    <source>
        <dbReference type="EMBL" id="OEH46097.1"/>
    </source>
</evidence>
<keyword evidence="2" id="KW-1185">Reference proteome</keyword>
<organism evidence="1 2">
    <name type="scientific">Legionella parisiensis</name>
    <dbReference type="NCBI Taxonomy" id="45071"/>
    <lineage>
        <taxon>Bacteria</taxon>
        <taxon>Pseudomonadati</taxon>
        <taxon>Pseudomonadota</taxon>
        <taxon>Gammaproteobacteria</taxon>
        <taxon>Legionellales</taxon>
        <taxon>Legionellaceae</taxon>
        <taxon>Legionella</taxon>
    </lineage>
</organism>
<reference evidence="1 2" key="1">
    <citation type="submission" date="2016-02" db="EMBL/GenBank/DDBJ databases">
        <title>Secondary metabolites in Legionella.</title>
        <authorList>
            <person name="Tobias N.J."/>
            <person name="Bode H.B."/>
        </authorList>
    </citation>
    <scope>NUCLEOTIDE SEQUENCE [LARGE SCALE GENOMIC DNA]</scope>
    <source>
        <strain evidence="1 2">DSM 19216</strain>
    </source>
</reference>
<name>A0A1E5JNJ0_9GAMM</name>
<proteinExistence type="predicted"/>
<dbReference type="RefSeq" id="WP_058517628.1">
    <property type="nucleotide sequence ID" value="NZ_CAAAIE010000007.1"/>
</dbReference>
<accession>A0A1E5JNJ0</accession>
<dbReference type="OrthoDB" id="5647316at2"/>
<protein>
    <submittedName>
        <fullName evidence="1">Uncharacterized protein</fullName>
    </submittedName>
</protein>